<evidence type="ECO:0000256" key="7">
    <source>
        <dbReference type="ARBA" id="ARBA00023065"/>
    </source>
</evidence>
<evidence type="ECO:0000256" key="10">
    <source>
        <dbReference type="ARBA" id="ARBA00023237"/>
    </source>
</evidence>
<dbReference type="PANTHER" id="PTHR32552">
    <property type="entry name" value="FERRICHROME IRON RECEPTOR-RELATED"/>
    <property type="match status" value="1"/>
</dbReference>
<dbReference type="CDD" id="cd01347">
    <property type="entry name" value="ligand_gated_channel"/>
    <property type="match status" value="1"/>
</dbReference>
<keyword evidence="14" id="KW-0732">Signal</keyword>
<keyword evidence="8 13" id="KW-0798">TonB box</keyword>
<dbReference type="Gene3D" id="3.30.1330.60">
    <property type="entry name" value="OmpA-like domain"/>
    <property type="match status" value="1"/>
</dbReference>
<feature type="domain" description="OmpA-like" evidence="15">
    <location>
        <begin position="761"/>
        <end position="875"/>
    </location>
</feature>
<keyword evidence="16" id="KW-0675">Receptor</keyword>
<evidence type="ECO:0000256" key="11">
    <source>
        <dbReference type="PROSITE-ProRule" id="PRU00473"/>
    </source>
</evidence>
<evidence type="ECO:0000256" key="1">
    <source>
        <dbReference type="ARBA" id="ARBA00004571"/>
    </source>
</evidence>
<organism evidence="16 17">
    <name type="scientific">Roseiterribacter gracilis</name>
    <dbReference type="NCBI Taxonomy" id="2812848"/>
    <lineage>
        <taxon>Bacteria</taxon>
        <taxon>Pseudomonadati</taxon>
        <taxon>Pseudomonadota</taxon>
        <taxon>Alphaproteobacteria</taxon>
        <taxon>Rhodospirillales</taxon>
        <taxon>Roseiterribacteraceae</taxon>
        <taxon>Roseiterribacter</taxon>
    </lineage>
</organism>
<dbReference type="Pfam" id="PF07715">
    <property type="entry name" value="Plug"/>
    <property type="match status" value="1"/>
</dbReference>
<sequence>MTQNMRIQTLKQAALGATALTLLGATALTLIALPAAAQLATGQTTTPRGQLEEITVTAERREAALQKTPLAVSAFSGNMLAERQINNVREAAANVPGILIQTTTGVSNAARIFMRGVGQDNAGLFFDPSVGVYVDNVYYPRINGAFFDFFDIERLEVLRGPQGTLYGRNTSAGAIKIISKSPSYDQYSVAGDVAFGSYSTIDVRGYVSAPIIDGKVAASVSGLHRSRDGLTTDVGLNNQKVNDKAYDAGRVKLLFTPDDKLRVEVSLDGVYDKSDPFIATTPITLATKQQVIDNIFTTNVPGATGAPLPFYSDFYTTGAAINAKYDLGNGLAINSITGVRSIRTALILPILAVAPGVTANTSYNIHDWTASQELNVTFNLDKWKGVAGIYGFREYGTDREYYANPQLLRSRETDALAGYAQATYQVLPSVGITGGLRYTYERAVVSQLYPTLRSYEQTAGTNFYSLIPKVGIEWQAMDQLLAYASYTKGFKSGGFNSISPTANVGIPGREGFPISYAPEKVDSYEAGIKYETPDHKLRINPNIFFADYYAGLQYPVFFPGTVTSTTQNVGAANVLGFELEVNWQPIPELNVYASGNVQHGWYSKGWNGLTNSASQTLTVGQTKDLKLKNLIPNKTAVGFVWEVPLGIPGQLRIGGEWDHTDAYWNNTSNSNPLERTRSTELFNAFVAYDTPDGHWTISVEGKNLTDERYYATVLQVSSPTNPLTATYPADPLIMLGRIKFKWDVPVSRSSAVQSAAYVAPVQKPIVPKSYLVFFDFDRADLTPEGSKIVDTAAVNAKAGSVTRLEVTGHADRSGSDAYNQRLSQRRAETVKAQLLRSGFKESEIVTFAKGESQPLVATPDGVREPQNRRVEIIYK</sequence>
<proteinExistence type="inferred from homology"/>
<keyword evidence="17" id="KW-1185">Reference proteome</keyword>
<comment type="similarity">
    <text evidence="12 13">Belongs to the TonB-dependent receptor family.</text>
</comment>
<dbReference type="InterPro" id="IPR039426">
    <property type="entry name" value="TonB-dep_rcpt-like"/>
</dbReference>
<keyword evidence="4" id="KW-0410">Iron transport</keyword>
<dbReference type="PROSITE" id="PS51123">
    <property type="entry name" value="OMPA_2"/>
    <property type="match status" value="1"/>
</dbReference>
<dbReference type="Gene3D" id="2.40.170.20">
    <property type="entry name" value="TonB-dependent receptor, beta-barrel domain"/>
    <property type="match status" value="1"/>
</dbReference>
<dbReference type="Pfam" id="PF00593">
    <property type="entry name" value="TonB_dep_Rec_b-barrel"/>
    <property type="match status" value="1"/>
</dbReference>
<dbReference type="RefSeq" id="WP_420241503.1">
    <property type="nucleotide sequence ID" value="NZ_BOPV01000001.1"/>
</dbReference>
<dbReference type="PANTHER" id="PTHR32552:SF81">
    <property type="entry name" value="TONB-DEPENDENT OUTER MEMBRANE RECEPTOR"/>
    <property type="match status" value="1"/>
</dbReference>
<keyword evidence="5 12" id="KW-0812">Transmembrane</keyword>
<protein>
    <submittedName>
        <fullName evidence="16">TonB-dependent receptor</fullName>
    </submittedName>
</protein>
<dbReference type="InterPro" id="IPR006664">
    <property type="entry name" value="OMP_bac"/>
</dbReference>
<dbReference type="Proteomes" id="UP000681075">
    <property type="component" value="Unassembled WGS sequence"/>
</dbReference>
<evidence type="ECO:0000313" key="17">
    <source>
        <dbReference type="Proteomes" id="UP000681075"/>
    </source>
</evidence>
<keyword evidence="9 11" id="KW-0472">Membrane</keyword>
<evidence type="ECO:0000313" key="16">
    <source>
        <dbReference type="EMBL" id="GIL38474.1"/>
    </source>
</evidence>
<keyword evidence="10 12" id="KW-0998">Cell outer membrane</keyword>
<dbReference type="SUPFAM" id="SSF103088">
    <property type="entry name" value="OmpA-like"/>
    <property type="match status" value="1"/>
</dbReference>
<dbReference type="InterPro" id="IPR006665">
    <property type="entry name" value="OmpA-like"/>
</dbReference>
<reference evidence="16" key="1">
    <citation type="submission" date="2021-02" db="EMBL/GenBank/DDBJ databases">
        <title>Genome sequence of Rhodospirillales sp. strain TMPK1 isolated from soil.</title>
        <authorList>
            <person name="Nakai R."/>
            <person name="Kusada H."/>
            <person name="Tamaki H."/>
        </authorList>
    </citation>
    <scope>NUCLEOTIDE SEQUENCE</scope>
    <source>
        <strain evidence="16">TMPK1</strain>
    </source>
</reference>
<feature type="chain" id="PRO_5035905352" evidence="14">
    <location>
        <begin position="38"/>
        <end position="875"/>
    </location>
</feature>
<dbReference type="InterPro" id="IPR036737">
    <property type="entry name" value="OmpA-like_sf"/>
</dbReference>
<dbReference type="SUPFAM" id="SSF56935">
    <property type="entry name" value="Porins"/>
    <property type="match status" value="1"/>
</dbReference>
<evidence type="ECO:0000256" key="4">
    <source>
        <dbReference type="ARBA" id="ARBA00022496"/>
    </source>
</evidence>
<accession>A0A8S8X7M7</accession>
<evidence type="ECO:0000256" key="8">
    <source>
        <dbReference type="ARBA" id="ARBA00023077"/>
    </source>
</evidence>
<evidence type="ECO:0000256" key="2">
    <source>
        <dbReference type="ARBA" id="ARBA00022448"/>
    </source>
</evidence>
<evidence type="ECO:0000256" key="3">
    <source>
        <dbReference type="ARBA" id="ARBA00022452"/>
    </source>
</evidence>
<evidence type="ECO:0000256" key="12">
    <source>
        <dbReference type="PROSITE-ProRule" id="PRU01360"/>
    </source>
</evidence>
<dbReference type="CDD" id="cd07185">
    <property type="entry name" value="OmpA_C-like"/>
    <property type="match status" value="1"/>
</dbReference>
<dbReference type="GO" id="GO:0006826">
    <property type="term" value="P:iron ion transport"/>
    <property type="evidence" value="ECO:0007669"/>
    <property type="project" value="UniProtKB-KW"/>
</dbReference>
<dbReference type="PRINTS" id="PR01021">
    <property type="entry name" value="OMPADOMAIN"/>
</dbReference>
<dbReference type="Pfam" id="PF00691">
    <property type="entry name" value="OmpA"/>
    <property type="match status" value="1"/>
</dbReference>
<evidence type="ECO:0000256" key="13">
    <source>
        <dbReference type="RuleBase" id="RU003357"/>
    </source>
</evidence>
<name>A0A8S8X7M7_9PROT</name>
<evidence type="ECO:0000256" key="5">
    <source>
        <dbReference type="ARBA" id="ARBA00022692"/>
    </source>
</evidence>
<keyword evidence="6" id="KW-0408">Iron</keyword>
<comment type="subcellular location">
    <subcellularLocation>
        <location evidence="1 12">Cell outer membrane</location>
        <topology evidence="1 12">Multi-pass membrane protein</topology>
    </subcellularLocation>
</comment>
<gene>
    <name evidence="16" type="primary">fyuA_3</name>
    <name evidence="16" type="ORF">TMPK1_07110</name>
</gene>
<dbReference type="AlphaFoldDB" id="A0A8S8X7M7"/>
<dbReference type="InterPro" id="IPR012910">
    <property type="entry name" value="Plug_dom"/>
</dbReference>
<dbReference type="PROSITE" id="PS52016">
    <property type="entry name" value="TONB_DEPENDENT_REC_3"/>
    <property type="match status" value="1"/>
</dbReference>
<keyword evidence="3 12" id="KW-1134">Transmembrane beta strand</keyword>
<evidence type="ECO:0000256" key="6">
    <source>
        <dbReference type="ARBA" id="ARBA00023004"/>
    </source>
</evidence>
<keyword evidence="7" id="KW-0406">Ion transport</keyword>
<evidence type="ECO:0000259" key="15">
    <source>
        <dbReference type="PROSITE" id="PS51123"/>
    </source>
</evidence>
<evidence type="ECO:0000256" key="14">
    <source>
        <dbReference type="SAM" id="SignalP"/>
    </source>
</evidence>
<dbReference type="InterPro" id="IPR000531">
    <property type="entry name" value="Beta-barrel_TonB"/>
</dbReference>
<keyword evidence="2 12" id="KW-0813">Transport</keyword>
<feature type="signal peptide" evidence="14">
    <location>
        <begin position="1"/>
        <end position="37"/>
    </location>
</feature>
<comment type="caution">
    <text evidence="16">The sequence shown here is derived from an EMBL/GenBank/DDBJ whole genome shotgun (WGS) entry which is preliminary data.</text>
</comment>
<dbReference type="EMBL" id="BOPV01000001">
    <property type="protein sequence ID" value="GIL38474.1"/>
    <property type="molecule type" value="Genomic_DNA"/>
</dbReference>
<dbReference type="InterPro" id="IPR036942">
    <property type="entry name" value="Beta-barrel_TonB_sf"/>
</dbReference>
<evidence type="ECO:0000256" key="9">
    <source>
        <dbReference type="ARBA" id="ARBA00023136"/>
    </source>
</evidence>
<dbReference type="GO" id="GO:0009279">
    <property type="term" value="C:cell outer membrane"/>
    <property type="evidence" value="ECO:0007669"/>
    <property type="project" value="UniProtKB-SubCell"/>
</dbReference>